<dbReference type="GO" id="GO:0016491">
    <property type="term" value="F:oxidoreductase activity"/>
    <property type="evidence" value="ECO:0007669"/>
    <property type="project" value="UniProtKB-KW"/>
</dbReference>
<name>A0A841BU80_9ACTN</name>
<feature type="domain" description="GFO/IDH/MocA-like oxidoreductase" evidence="3">
    <location>
        <begin position="137"/>
        <end position="262"/>
    </location>
</feature>
<dbReference type="PANTHER" id="PTHR43818">
    <property type="entry name" value="BCDNA.GH03377"/>
    <property type="match status" value="1"/>
</dbReference>
<dbReference type="GO" id="GO:0000166">
    <property type="term" value="F:nucleotide binding"/>
    <property type="evidence" value="ECO:0007669"/>
    <property type="project" value="InterPro"/>
</dbReference>
<dbReference type="Pfam" id="PF01408">
    <property type="entry name" value="GFO_IDH_MocA"/>
    <property type="match status" value="1"/>
</dbReference>
<dbReference type="InterPro" id="IPR055170">
    <property type="entry name" value="GFO_IDH_MocA-like_dom"/>
</dbReference>
<dbReference type="SUPFAM" id="SSF51735">
    <property type="entry name" value="NAD(P)-binding Rossmann-fold domains"/>
    <property type="match status" value="1"/>
</dbReference>
<keyword evidence="1" id="KW-0560">Oxidoreductase</keyword>
<evidence type="ECO:0000256" key="1">
    <source>
        <dbReference type="ARBA" id="ARBA00023002"/>
    </source>
</evidence>
<reference evidence="4 5" key="1">
    <citation type="submission" date="2020-08" db="EMBL/GenBank/DDBJ databases">
        <title>Sequencing the genomes of 1000 actinobacteria strains.</title>
        <authorList>
            <person name="Klenk H.-P."/>
        </authorList>
    </citation>
    <scope>NUCLEOTIDE SEQUENCE [LARGE SCALE GENOMIC DNA]</scope>
    <source>
        <strain evidence="4 5">DSM 45362</strain>
    </source>
</reference>
<dbReference type="RefSeq" id="WP_184837603.1">
    <property type="nucleotide sequence ID" value="NZ_JACHMN010000002.1"/>
</dbReference>
<evidence type="ECO:0000313" key="5">
    <source>
        <dbReference type="Proteomes" id="UP000587527"/>
    </source>
</evidence>
<organism evidence="4 5">
    <name type="scientific">Allocatelliglobosispora scoriae</name>
    <dbReference type="NCBI Taxonomy" id="643052"/>
    <lineage>
        <taxon>Bacteria</taxon>
        <taxon>Bacillati</taxon>
        <taxon>Actinomycetota</taxon>
        <taxon>Actinomycetes</taxon>
        <taxon>Micromonosporales</taxon>
        <taxon>Micromonosporaceae</taxon>
        <taxon>Allocatelliglobosispora</taxon>
    </lineage>
</organism>
<dbReference type="Gene3D" id="3.40.50.720">
    <property type="entry name" value="NAD(P)-binding Rossmann-like Domain"/>
    <property type="match status" value="1"/>
</dbReference>
<keyword evidence="5" id="KW-1185">Reference proteome</keyword>
<accession>A0A841BU80</accession>
<dbReference type="Gene3D" id="3.30.360.10">
    <property type="entry name" value="Dihydrodipicolinate Reductase, domain 2"/>
    <property type="match status" value="1"/>
</dbReference>
<dbReference type="SUPFAM" id="SSF55347">
    <property type="entry name" value="Glyceraldehyde-3-phosphate dehydrogenase-like, C-terminal domain"/>
    <property type="match status" value="1"/>
</dbReference>
<gene>
    <name evidence="4" type="ORF">F4553_003681</name>
</gene>
<evidence type="ECO:0000313" key="4">
    <source>
        <dbReference type="EMBL" id="MBB5870302.1"/>
    </source>
</evidence>
<dbReference type="Proteomes" id="UP000587527">
    <property type="component" value="Unassembled WGS sequence"/>
</dbReference>
<comment type="caution">
    <text evidence="4">The sequence shown here is derived from an EMBL/GenBank/DDBJ whole genome shotgun (WGS) entry which is preliminary data.</text>
</comment>
<dbReference type="Pfam" id="PF22725">
    <property type="entry name" value="GFO_IDH_MocA_C3"/>
    <property type="match status" value="1"/>
</dbReference>
<evidence type="ECO:0000259" key="2">
    <source>
        <dbReference type="Pfam" id="PF01408"/>
    </source>
</evidence>
<feature type="domain" description="Gfo/Idh/MocA-like oxidoreductase N-terminal" evidence="2">
    <location>
        <begin position="10"/>
        <end position="127"/>
    </location>
</feature>
<evidence type="ECO:0000259" key="3">
    <source>
        <dbReference type="Pfam" id="PF22725"/>
    </source>
</evidence>
<dbReference type="PANTHER" id="PTHR43818:SF11">
    <property type="entry name" value="BCDNA.GH03377"/>
    <property type="match status" value="1"/>
</dbReference>
<dbReference type="InterPro" id="IPR000683">
    <property type="entry name" value="Gfo/Idh/MocA-like_OxRdtase_N"/>
</dbReference>
<sequence length="379" mass="40083">MPLTPPARPVRVALIGANGHGMRHREQLAELTERGIAELVALADTAPVVDAPDGVPVFADLAALLSEIKPDVVIVCTPPHTHLALASAALRSGADVLLEKPPVLDLDEHHALVAVQEETGRVVQVGFQALASPALGRLREAVAAGAVGTPRGVSVLGAWQRDDDYWRRSSWSGRRSVAGRPSLDGALANPFAHALMQALAVLDQQPVEVEVAWCRVRDIEVEDTATLRVTLSGGALVLIAVTLVSESFVDGELVVHGSAGRAELAFREDLLRLPGEAELTTVEGRVTLLENLIDHRAGAAELLSPLARTAGFTDVIARLRQAPMPVEVEPNAYDVDGGTRTLRGVNDALRRCADEFALLTEIGTPWIATPGSGPAIPPP</sequence>
<proteinExistence type="predicted"/>
<protein>
    <submittedName>
        <fullName evidence="4">Putative dehydrogenase</fullName>
    </submittedName>
</protein>
<dbReference type="EMBL" id="JACHMN010000002">
    <property type="protein sequence ID" value="MBB5870302.1"/>
    <property type="molecule type" value="Genomic_DNA"/>
</dbReference>
<dbReference type="InterPro" id="IPR050463">
    <property type="entry name" value="Gfo/Idh/MocA_oxidrdct_glycsds"/>
</dbReference>
<dbReference type="InterPro" id="IPR036291">
    <property type="entry name" value="NAD(P)-bd_dom_sf"/>
</dbReference>
<dbReference type="AlphaFoldDB" id="A0A841BU80"/>